<evidence type="ECO:0000259" key="3">
    <source>
        <dbReference type="SMART" id="SM01316"/>
    </source>
</evidence>
<dbReference type="EMBL" id="JAAABM010000003">
    <property type="protein sequence ID" value="KAF7679084.1"/>
    <property type="molecule type" value="Genomic_DNA"/>
</dbReference>
<feature type="compositionally biased region" description="Polar residues" evidence="1">
    <location>
        <begin position="1965"/>
        <end position="1980"/>
    </location>
</feature>
<feature type="compositionally biased region" description="Acidic residues" evidence="1">
    <location>
        <begin position="954"/>
        <end position="964"/>
    </location>
</feature>
<dbReference type="Pfam" id="PF15407">
    <property type="entry name" value="Spo7_2_N"/>
    <property type="match status" value="1"/>
</dbReference>
<dbReference type="PANTHER" id="PTHR28076:SF1">
    <property type="entry name" value="PROSPORE MEMBRANE ADAPTER PROTEIN SPO71"/>
    <property type="match status" value="1"/>
</dbReference>
<feature type="compositionally biased region" description="Low complexity" evidence="1">
    <location>
        <begin position="634"/>
        <end position="648"/>
    </location>
</feature>
<feature type="region of interest" description="Disordered" evidence="1">
    <location>
        <begin position="605"/>
        <end position="628"/>
    </location>
</feature>
<feature type="compositionally biased region" description="Low complexity" evidence="1">
    <location>
        <begin position="1062"/>
        <end position="1071"/>
    </location>
</feature>
<dbReference type="InterPro" id="IPR057379">
    <property type="entry name" value="PH_SPO71"/>
</dbReference>
<dbReference type="SMART" id="SM00233">
    <property type="entry name" value="PH"/>
    <property type="match status" value="2"/>
</dbReference>
<evidence type="ECO:0000259" key="2">
    <source>
        <dbReference type="SMART" id="SM00233"/>
    </source>
</evidence>
<feature type="region of interest" description="Disordered" evidence="1">
    <location>
        <begin position="1128"/>
        <end position="1169"/>
    </location>
</feature>
<dbReference type="SUPFAM" id="SSF50729">
    <property type="entry name" value="PH domain-like"/>
    <property type="match status" value="1"/>
</dbReference>
<dbReference type="Pfam" id="PF23207">
    <property type="entry name" value="PH_SPO71"/>
    <property type="match status" value="1"/>
</dbReference>
<reference evidence="4" key="2">
    <citation type="submission" date="2020-08" db="EMBL/GenBank/DDBJ databases">
        <title>Draft Genome Sequence of Cumin Blight Pathogen Alternaria burnsii.</title>
        <authorList>
            <person name="Feng Z."/>
        </authorList>
    </citation>
    <scope>NUCLEOTIDE SEQUENCE</scope>
    <source>
        <strain evidence="4">CBS107.38</strain>
    </source>
</reference>
<feature type="domain" description="PH" evidence="2">
    <location>
        <begin position="1500"/>
        <end position="1712"/>
    </location>
</feature>
<feature type="compositionally biased region" description="Low complexity" evidence="1">
    <location>
        <begin position="605"/>
        <end position="615"/>
    </location>
</feature>
<accession>A0A8H7BCJ9</accession>
<feature type="region of interest" description="Disordered" evidence="1">
    <location>
        <begin position="634"/>
        <end position="653"/>
    </location>
</feature>
<reference evidence="4" key="1">
    <citation type="submission" date="2020-01" db="EMBL/GenBank/DDBJ databases">
        <authorList>
            <person name="Feng Z.H.Z."/>
        </authorList>
    </citation>
    <scope>NUCLEOTIDE SEQUENCE</scope>
    <source>
        <strain evidence="4">CBS107.38</strain>
    </source>
</reference>
<sequence>MKEEDILARHARPQKYSTWIPKKRDWRYATGVFQHDDTEGTPRDRSAWDDMDYEYQITDTRKSRECSIGDQSNGYGTALDKSVSIPGTPEGTKGRHLLGLPKTIVSVEAFKKKEKTAKRSAWHSILRCHQIGKSETEGEQSAYETYSLTVRLRFSGKLIIEDALPHMAKSGSIGFPQLPSTPAKLKTTYSPNSPATARTAKSLFTPYALDSIESAHKYPLFQRIWVDETKDFNMRAVRGVLQRSGYIGKDLGPNYTWYNDALPVDALLPPGIPLSAKEINAYYPHHVRWRGVMVRMANNDYRGSDILGMQEFFRGPPTTNMSSAAMNQIQRDSVKNVITGFKTDTTKGKHDANLHTDHLEPGRYIAERRSGYILPTFDDLLRGLHHLPSGLDARGLTECLSWYLEFRNSFTPKLDLNVLHTQALIRALRIPLKRFGPENLDCNALEEWKIWGKFEERRVFYESAKPASAKVDNTEQKRSQLHMNLDDHEVKLDIQLPLRHILVFPFLALHGVVGEALKLGIEKAENRKAERKNTEGRRMLEARWATEAASDAALEVNKQEMDAEQAQKMVIVPEPAVKVGGKTKQSCFIPERVLTTEALRCLAPAPKKPLTAPPADGGPLGHRGPPEPLAAVLSAQNSASQSSISPVSTHLDRPRGVEASFPAYAPHSPYGRRGPPFDITESLWDEVLRRVWRGVRTTFGLAASADLAVLAGMLKVAAQMAESKVGYPISVILSFPTLPALRQEDVASAIEYAGLRTPTCCGKQLHELVAAYAGYEMGLSENKSGLGNCGKKMHELQRRHVVLVEYTEVAVLLYCAVLEKGSNTPNVARGIRTSFELGSNNGASTEEVHDFVLEYLRDPDVTNLPPDSYTSQKLEHATPEHLHLTSRRYFIGPIPTAWLTKHRRDWYKHHLRINYSTRTATFSSDPREARQRRLSGLEGPSSSALFQHSFPQPEELEADEDEDGAHESKASGANGAADATAATPPALQVPRASDQKSDVMEDAEYDEFVDAPSEPEDDDSEREPHGRTFRRSSSKTFVTASSIPMDEDENGGDSDQRPIHEQQQQQQQQPQASGLHVPSGQEEAGSKSLGKRPLSNVESLGNPASTIGAASVDANSTSSLLRNADMNKAPASADVDSKPPAKGIMGKVRRKSGILSSSSGQLQEVDSATGELTRKKSNLRNLVKFDIPEDSRRATLHLKAKKAQMTVQRAGTKVRRQKIKDGLVVKMERMLVRVDAAAEVPEDFDENVNQRVVSRVKEKWREYMIVCRHNHVNDAEFVLQFYQTRVIPEIENAGAGKKAAYEIPLGRKTCKVNLYSSLDKSMVVSSPGSRETLIFIMQARTASNAVEWYTFLRNVLGWQRASELQISIPDMSLSIRIANPFEKLEASQNKVHDADNIEEALLKTMQEEQAVAQELIRRCLDQLQDALEWADVLESWIKDQRIGLAWKRYDRLEWIHGANERKMYGTIAMLKSHELELRPKTHYPTTAVTRKKHKTLTEPVPVEGFLIRLTGQRGRAQRLGLMYHKQLYFASHDQYLVFSRPTKVTPPPPPRLPASENANVPTAKAVKDAVPESWAVNPYATQNGQIEWLMEGHSGTTEAKRLHDEDAADEAARKEQNLLNCDGYINLVNVVKVRKAQLGASPADQDLEEGSDVDFDEEVDDSMRNDGATSDLDIDRTLELVMKNGLIIRLQAADKARRKEWIQHLRALTKYWKHRTASDIALYKSTRSRNLSALKIDEETEAHVGQFARKWEVTQSFASPQLYNMCGIACCRSIHMSGMLYRKPRIHAPFTRCSVLLTAGTLLIFRDVLRSRVGKQLAHIHHERIANLDLKDCYIYSGLLTENDLLYQNQTFDANKPGHHALPRIYLEDGWTSTDEDVMTTFVIWHGKAKSWFRAEEGAGGGEQNRKEGKRTKLKRVAKLGSKGRSVVFRARSRAERDHWVLAIQNEIERIQGDNADFRLEESGDQGTSNGSVSLSNTGT</sequence>
<dbReference type="InterPro" id="IPR039486">
    <property type="entry name" value="Mug56/Spo71_PH"/>
</dbReference>
<dbReference type="GeneID" id="62201057"/>
<evidence type="ECO:0000256" key="1">
    <source>
        <dbReference type="SAM" id="MobiDB-lite"/>
    </source>
</evidence>
<comment type="caution">
    <text evidence="4">The sequence shown here is derived from an EMBL/GenBank/DDBJ whole genome shotgun (WGS) entry which is preliminary data.</text>
</comment>
<dbReference type="Proteomes" id="UP000596902">
    <property type="component" value="Unassembled WGS sequence"/>
</dbReference>
<dbReference type="PANTHER" id="PTHR28076">
    <property type="entry name" value="SPORULATION-SPECIFIC PROTEIN 71"/>
    <property type="match status" value="1"/>
</dbReference>
<feature type="compositionally biased region" description="Polar residues" evidence="1">
    <location>
        <begin position="1096"/>
        <end position="1105"/>
    </location>
</feature>
<dbReference type="RefSeq" id="XP_038789157.1">
    <property type="nucleotide sequence ID" value="XM_038927879.1"/>
</dbReference>
<feature type="region of interest" description="Disordered" evidence="1">
    <location>
        <begin position="921"/>
        <end position="1109"/>
    </location>
</feature>
<evidence type="ECO:0000313" key="4">
    <source>
        <dbReference type="EMBL" id="KAF7679084.1"/>
    </source>
</evidence>
<dbReference type="InterPro" id="IPR029217">
    <property type="entry name" value="Spo7_2_N"/>
</dbReference>
<evidence type="ECO:0000313" key="5">
    <source>
        <dbReference type="Proteomes" id="UP000596902"/>
    </source>
</evidence>
<feature type="domain" description="Sporulation-specific protein 71 N-terminal" evidence="3">
    <location>
        <begin position="860"/>
        <end position="925"/>
    </location>
</feature>
<dbReference type="InterPro" id="IPR040345">
    <property type="entry name" value="Mug56/Spo71"/>
</dbReference>
<keyword evidence="5" id="KW-1185">Reference proteome</keyword>
<feature type="domain" description="PH" evidence="2">
    <location>
        <begin position="1774"/>
        <end position="1951"/>
    </location>
</feature>
<feature type="compositionally biased region" description="Acidic residues" evidence="1">
    <location>
        <begin position="1000"/>
        <end position="1021"/>
    </location>
</feature>
<protein>
    <recommendedName>
        <fullName evidence="6">PH domain-containing protein</fullName>
    </recommendedName>
</protein>
<evidence type="ECO:0008006" key="6">
    <source>
        <dbReference type="Google" id="ProtNLM"/>
    </source>
</evidence>
<dbReference type="Pfam" id="PF15404">
    <property type="entry name" value="PH_4"/>
    <property type="match status" value="1"/>
</dbReference>
<proteinExistence type="predicted"/>
<feature type="region of interest" description="Disordered" evidence="1">
    <location>
        <begin position="1954"/>
        <end position="1980"/>
    </location>
</feature>
<name>A0A8H7BCJ9_9PLEO</name>
<feature type="compositionally biased region" description="Low complexity" evidence="1">
    <location>
        <begin position="970"/>
        <end position="986"/>
    </location>
</feature>
<dbReference type="SMART" id="SM01316">
    <property type="entry name" value="Spo7_2_N"/>
    <property type="match status" value="1"/>
</dbReference>
<feature type="compositionally biased region" description="Low complexity" evidence="1">
    <location>
        <begin position="1153"/>
        <end position="1163"/>
    </location>
</feature>
<gene>
    <name evidence="4" type="ORF">GT037_002832</name>
</gene>
<dbReference type="GO" id="GO:0005628">
    <property type="term" value="C:prospore membrane"/>
    <property type="evidence" value="ECO:0007669"/>
    <property type="project" value="TreeGrafter"/>
</dbReference>
<dbReference type="InterPro" id="IPR001849">
    <property type="entry name" value="PH_domain"/>
</dbReference>
<dbReference type="GO" id="GO:1902657">
    <property type="term" value="P:protein localization to prospore membrane"/>
    <property type="evidence" value="ECO:0007669"/>
    <property type="project" value="InterPro"/>
</dbReference>
<feature type="compositionally biased region" description="Polar residues" evidence="1">
    <location>
        <begin position="940"/>
        <end position="950"/>
    </location>
</feature>
<organism evidence="4 5">
    <name type="scientific">Alternaria burnsii</name>
    <dbReference type="NCBI Taxonomy" id="1187904"/>
    <lineage>
        <taxon>Eukaryota</taxon>
        <taxon>Fungi</taxon>
        <taxon>Dikarya</taxon>
        <taxon>Ascomycota</taxon>
        <taxon>Pezizomycotina</taxon>
        <taxon>Dothideomycetes</taxon>
        <taxon>Pleosporomycetidae</taxon>
        <taxon>Pleosporales</taxon>
        <taxon>Pleosporineae</taxon>
        <taxon>Pleosporaceae</taxon>
        <taxon>Alternaria</taxon>
        <taxon>Alternaria sect. Alternaria</taxon>
    </lineage>
</organism>